<protein>
    <submittedName>
        <fullName evidence="3">Uncharacterized protein</fullName>
    </submittedName>
</protein>
<sequence>MQNINIKNSQDAIKAYSDSANAYSGTKMKTASVDQLDAFEKVEQVQYDRNSSVDTNAQMVMDNFNEYRKDMQEKAKQEQQEETSDEEQARADAREIARSLTSEEIKKLRMMGVDVASASLSDIEGLVTSMRADAHKDALANVLAQAQIEEGDVSNLVFTSSGAQIAGTDVKLQVGNKDILYLLKNRQPLTQETLYKAHYSGQRAIAAVEEFGGDTAYAAKQAAQQTISKLQQSAGQSVYIPGEDGNADSGLQAQLAHVIMQAGFAVDETSMAGANLLLANDIPVTTDSVRAYMQMQAQIGKDIGELPTAQQAEKRQTQELETRAAKLRQDAASITAEDVAQAVRTERPLTIAALVAAHYDGVRDGQTGGQPVGAYDETADKGTQLQDGRSAGSDIQNQTLREVTALRQLEEIRLSMTQSVAVRMLSVDINIDTRELAQVVAKLRNAEAQLTQEMFAKQGVAPTEENKAIYQQMQADLQTIGTAPAARLGVLAGTDALQSVTVHGFAKLVQEEHQIGGQAGDMQRRMSDNNVPDGVADISTQTIRRSVDFAAMERGYEALGTAPRADMGDSIRKAFSNIEDILTDMELPVDEEHTRAVQILGYNRMEITEENIAQIIEYDRAVNDMLAACHPNAVLSMIRDGINPLDMTVDELNQTLRDKNYKAGVKETDDFATYLRDVEKRGQISSEERAGYIGLYRVFKQLEKSGDREAGYLFANNSRLTVRNLITAMRSRKAAGMEAVVDDSFGMLADLQTRGEKMDDQIARAYAGRVGADGNWTGQLRMGEKDEYMSRNEPMAAQEEYKNPWEKISDSPMLAQAEQLLQANDIEESAQNLEAADYILQGMSVGPEAEAVNHQASMNFYTFASQVWKQIRWQDHTKEDAVDAETDAMAKSLTGEEIALPFESEMLLKQIEADADLAQMYADIRQQMVEQMYDRAEEGNITSDQLQGMKVVQAGFRILGAMAGRRQYQLPVETESGMKVVNLTMQTGGVEARGITIRMAAGVHGMLQAQIRMDEAGTCTGEILGGSSEANTWLAGRTDAFRELLAGSEYADAAVALGESRTAARGTNGGADTQKLCRAAIFFVKAMAKLTDI</sequence>
<dbReference type="Pfam" id="PF19753">
    <property type="entry name" value="DUF6240"/>
    <property type="match status" value="1"/>
</dbReference>
<evidence type="ECO:0000313" key="3">
    <source>
        <dbReference type="EMBL" id="QNL99864.1"/>
    </source>
</evidence>
<evidence type="ECO:0000313" key="4">
    <source>
        <dbReference type="Proteomes" id="UP000515819"/>
    </source>
</evidence>
<dbReference type="Proteomes" id="UP000515819">
    <property type="component" value="Chromosome"/>
</dbReference>
<dbReference type="KEGG" id="wcp:H9Q76_00710"/>
<accession>A0A7G9FMT3</accession>
<proteinExistence type="predicted"/>
<dbReference type="RefSeq" id="WP_249321357.1">
    <property type="nucleotide sequence ID" value="NZ_CP060632.1"/>
</dbReference>
<gene>
    <name evidence="3" type="ORF">H9Q76_00710</name>
</gene>
<feature type="coiled-coil region" evidence="1">
    <location>
        <begin position="310"/>
        <end position="337"/>
    </location>
</feature>
<dbReference type="EMBL" id="CP060632">
    <property type="protein sequence ID" value="QNL99864.1"/>
    <property type="molecule type" value="Genomic_DNA"/>
</dbReference>
<organism evidence="3 4">
    <name type="scientific">Wujia chipingensis</name>
    <dbReference type="NCBI Taxonomy" id="2763670"/>
    <lineage>
        <taxon>Bacteria</taxon>
        <taxon>Bacillati</taxon>
        <taxon>Bacillota</taxon>
        <taxon>Clostridia</taxon>
        <taxon>Lachnospirales</taxon>
        <taxon>Lachnospiraceae</taxon>
        <taxon>Wujia</taxon>
    </lineage>
</organism>
<feature type="region of interest" description="Disordered" evidence="2">
    <location>
        <begin position="71"/>
        <end position="91"/>
    </location>
</feature>
<keyword evidence="4" id="KW-1185">Reference proteome</keyword>
<evidence type="ECO:0000256" key="1">
    <source>
        <dbReference type="SAM" id="Coils"/>
    </source>
</evidence>
<dbReference type="AlphaFoldDB" id="A0A7G9FMT3"/>
<reference evidence="3 4" key="1">
    <citation type="submission" date="2020-08" db="EMBL/GenBank/DDBJ databases">
        <authorList>
            <person name="Liu C."/>
            <person name="Sun Q."/>
        </authorList>
    </citation>
    <scope>NUCLEOTIDE SEQUENCE [LARGE SCALE GENOMIC DNA]</scope>
    <source>
        <strain evidence="3 4">NSJ-4</strain>
    </source>
</reference>
<dbReference type="InterPro" id="IPR046207">
    <property type="entry name" value="DUF6240"/>
</dbReference>
<name>A0A7G9FMT3_9FIRM</name>
<evidence type="ECO:0000256" key="2">
    <source>
        <dbReference type="SAM" id="MobiDB-lite"/>
    </source>
</evidence>
<keyword evidence="1" id="KW-0175">Coiled coil</keyword>